<dbReference type="Pfam" id="PF00440">
    <property type="entry name" value="TetR_N"/>
    <property type="match status" value="1"/>
</dbReference>
<dbReference type="Proteomes" id="UP000740413">
    <property type="component" value="Unassembled WGS sequence"/>
</dbReference>
<dbReference type="Pfam" id="PF21993">
    <property type="entry name" value="TetR_C_13_2"/>
    <property type="match status" value="1"/>
</dbReference>
<dbReference type="EMBL" id="JACATN010000005">
    <property type="protein sequence ID" value="MBT2163075.1"/>
    <property type="molecule type" value="Genomic_DNA"/>
</dbReference>
<dbReference type="PANTHER" id="PTHR47506:SF1">
    <property type="entry name" value="HTH-TYPE TRANSCRIPTIONAL REGULATOR YJDC"/>
    <property type="match status" value="1"/>
</dbReference>
<sequence length="185" mass="21429">MIKENVKDRIISAASELFYFDGYNQTGINKIIEKAEVSKDSMYRHFRSKEAIAVVYLEQRHKAWITDMTNYLSVKPAGQERVIAIFDYLNHWLSQVDYRGCGFQNIITDIPKNQNSIKEVVRKCKDDMLRFILDELNKTSSESMDTKEISNEIMVLIEGAIMLSQIQKANWPLVAAKKACERLLK</sequence>
<feature type="domain" description="HTH tetR-type" evidence="5">
    <location>
        <begin position="4"/>
        <end position="64"/>
    </location>
</feature>
<evidence type="ECO:0000259" key="5">
    <source>
        <dbReference type="PROSITE" id="PS50977"/>
    </source>
</evidence>
<dbReference type="InterPro" id="IPR036271">
    <property type="entry name" value="Tet_transcr_reg_TetR-rel_C_sf"/>
</dbReference>
<gene>
    <name evidence="6" type="ORF">HW347_17530</name>
</gene>
<evidence type="ECO:0000256" key="1">
    <source>
        <dbReference type="ARBA" id="ARBA00023015"/>
    </source>
</evidence>
<keyword evidence="1" id="KW-0805">Transcription regulation</keyword>
<dbReference type="InterPro" id="IPR054156">
    <property type="entry name" value="YxaF_TetR_C"/>
</dbReference>
<dbReference type="SUPFAM" id="SSF46689">
    <property type="entry name" value="Homeodomain-like"/>
    <property type="match status" value="1"/>
</dbReference>
<keyword evidence="3" id="KW-0804">Transcription</keyword>
<reference evidence="6 7" key="1">
    <citation type="submission" date="2020-06" db="EMBL/GenBank/DDBJ databases">
        <authorList>
            <person name="Isaeva M.P."/>
            <person name="Chernysheva N.Y."/>
        </authorList>
    </citation>
    <scope>NUCLEOTIDE SEQUENCE [LARGE SCALE GENOMIC DNA]</scope>
    <source>
        <strain evidence="6 7">KMM 6746</strain>
    </source>
</reference>
<dbReference type="InterPro" id="IPR001647">
    <property type="entry name" value="HTH_TetR"/>
</dbReference>
<protein>
    <submittedName>
        <fullName evidence="6">TetR/AcrR family transcriptional regulator</fullName>
    </submittedName>
</protein>
<evidence type="ECO:0000313" key="7">
    <source>
        <dbReference type="Proteomes" id="UP000740413"/>
    </source>
</evidence>
<dbReference type="PANTHER" id="PTHR47506">
    <property type="entry name" value="TRANSCRIPTIONAL REGULATORY PROTEIN"/>
    <property type="match status" value="1"/>
</dbReference>
<keyword evidence="2 4" id="KW-0238">DNA-binding</keyword>
<reference evidence="7" key="2">
    <citation type="submission" date="2023-07" db="EMBL/GenBank/DDBJ databases">
        <title>Zobellia barbeyronii sp. nov., a new marine flavobacterium, isolated from green and red algae.</title>
        <authorList>
            <person name="Nedashkovskaya O.I."/>
            <person name="Otstavnykh N."/>
            <person name="Zhukova N."/>
            <person name="Guzev K."/>
            <person name="Chausova V."/>
            <person name="Tekutyeva L."/>
            <person name="Mikhailov V."/>
            <person name="Isaeva M."/>
        </authorList>
    </citation>
    <scope>NUCLEOTIDE SEQUENCE [LARGE SCALE GENOMIC DNA]</scope>
    <source>
        <strain evidence="7">KMM 6746</strain>
    </source>
</reference>
<dbReference type="RefSeq" id="WP_214613042.1">
    <property type="nucleotide sequence ID" value="NZ_JACATN010000005.1"/>
</dbReference>
<dbReference type="InterPro" id="IPR009057">
    <property type="entry name" value="Homeodomain-like_sf"/>
</dbReference>
<evidence type="ECO:0000256" key="4">
    <source>
        <dbReference type="PROSITE-ProRule" id="PRU00335"/>
    </source>
</evidence>
<evidence type="ECO:0000256" key="3">
    <source>
        <dbReference type="ARBA" id="ARBA00023163"/>
    </source>
</evidence>
<dbReference type="PRINTS" id="PR00455">
    <property type="entry name" value="HTHTETR"/>
</dbReference>
<dbReference type="SUPFAM" id="SSF48498">
    <property type="entry name" value="Tetracyclin repressor-like, C-terminal domain"/>
    <property type="match status" value="1"/>
</dbReference>
<comment type="caution">
    <text evidence="6">The sequence shown here is derived from an EMBL/GenBank/DDBJ whole genome shotgun (WGS) entry which is preliminary data.</text>
</comment>
<proteinExistence type="predicted"/>
<organism evidence="6 7">
    <name type="scientific">Zobellia barbeyronii</name>
    <dbReference type="NCBI Taxonomy" id="2748009"/>
    <lineage>
        <taxon>Bacteria</taxon>
        <taxon>Pseudomonadati</taxon>
        <taxon>Bacteroidota</taxon>
        <taxon>Flavobacteriia</taxon>
        <taxon>Flavobacteriales</taxon>
        <taxon>Flavobacteriaceae</taxon>
        <taxon>Zobellia</taxon>
    </lineage>
</organism>
<dbReference type="Gene3D" id="1.10.357.10">
    <property type="entry name" value="Tetracycline Repressor, domain 2"/>
    <property type="match status" value="1"/>
</dbReference>
<keyword evidence="7" id="KW-1185">Reference proteome</keyword>
<accession>A0ABS5WJQ9</accession>
<evidence type="ECO:0000256" key="2">
    <source>
        <dbReference type="ARBA" id="ARBA00023125"/>
    </source>
</evidence>
<evidence type="ECO:0000313" key="6">
    <source>
        <dbReference type="EMBL" id="MBT2163075.1"/>
    </source>
</evidence>
<name>A0ABS5WJQ9_9FLAO</name>
<dbReference type="PROSITE" id="PS50977">
    <property type="entry name" value="HTH_TETR_2"/>
    <property type="match status" value="1"/>
</dbReference>
<feature type="DNA-binding region" description="H-T-H motif" evidence="4">
    <location>
        <begin position="27"/>
        <end position="46"/>
    </location>
</feature>